<dbReference type="PANTHER" id="PTHR10938">
    <property type="entry name" value="TRANSLATION INITIATION FACTOR IF-3"/>
    <property type="match status" value="1"/>
</dbReference>
<dbReference type="InterPro" id="IPR036788">
    <property type="entry name" value="T_IF-3_C_sf"/>
</dbReference>
<keyword evidence="3 4" id="KW-0648">Protein biosynthesis</keyword>
<evidence type="ECO:0000256" key="1">
    <source>
        <dbReference type="ARBA" id="ARBA00005439"/>
    </source>
</evidence>
<dbReference type="AlphaFoldDB" id="A0A1F4UHV0"/>
<comment type="subunit">
    <text evidence="4">Monomer.</text>
</comment>
<dbReference type="GO" id="GO:0016020">
    <property type="term" value="C:membrane"/>
    <property type="evidence" value="ECO:0007669"/>
    <property type="project" value="TreeGrafter"/>
</dbReference>
<dbReference type="Pfam" id="PF00707">
    <property type="entry name" value="IF3_C"/>
    <property type="match status" value="1"/>
</dbReference>
<protein>
    <recommendedName>
        <fullName evidence="4 5">Translation initiation factor IF-3</fullName>
    </recommendedName>
</protein>
<evidence type="ECO:0000313" key="9">
    <source>
        <dbReference type="Proteomes" id="UP000176583"/>
    </source>
</evidence>
<dbReference type="PANTHER" id="PTHR10938:SF0">
    <property type="entry name" value="TRANSLATION INITIATION FACTOR IF-3, MITOCHONDRIAL"/>
    <property type="match status" value="1"/>
</dbReference>
<dbReference type="SUPFAM" id="SSF54364">
    <property type="entry name" value="Translation initiation factor IF3, N-terminal domain"/>
    <property type="match status" value="1"/>
</dbReference>
<dbReference type="Proteomes" id="UP000176583">
    <property type="component" value="Unassembled WGS sequence"/>
</dbReference>
<dbReference type="InterPro" id="IPR019814">
    <property type="entry name" value="Translation_initiation_fac_3_N"/>
</dbReference>
<evidence type="ECO:0000259" key="6">
    <source>
        <dbReference type="Pfam" id="PF00707"/>
    </source>
</evidence>
<proteinExistence type="inferred from homology"/>
<accession>A0A1F4UHV0</accession>
<dbReference type="InterPro" id="IPR036787">
    <property type="entry name" value="T_IF-3_N_sf"/>
</dbReference>
<reference evidence="8 9" key="1">
    <citation type="journal article" date="2016" name="Nat. Commun.">
        <title>Thousands of microbial genomes shed light on interconnected biogeochemical processes in an aquifer system.</title>
        <authorList>
            <person name="Anantharaman K."/>
            <person name="Brown C.T."/>
            <person name="Hug L.A."/>
            <person name="Sharon I."/>
            <person name="Castelle C.J."/>
            <person name="Probst A.J."/>
            <person name="Thomas B.C."/>
            <person name="Singh A."/>
            <person name="Wilkins M.J."/>
            <person name="Karaoz U."/>
            <person name="Brodie E.L."/>
            <person name="Williams K.H."/>
            <person name="Hubbard S.S."/>
            <person name="Banfield J.F."/>
        </authorList>
    </citation>
    <scope>NUCLEOTIDE SEQUENCE [LARGE SCALE GENOMIC DNA]</scope>
</reference>
<dbReference type="HAMAP" id="MF_00080">
    <property type="entry name" value="IF_3"/>
    <property type="match status" value="1"/>
</dbReference>
<keyword evidence="2 4" id="KW-0396">Initiation factor</keyword>
<dbReference type="GO" id="GO:0032790">
    <property type="term" value="P:ribosome disassembly"/>
    <property type="evidence" value="ECO:0007669"/>
    <property type="project" value="TreeGrafter"/>
</dbReference>
<evidence type="ECO:0000256" key="2">
    <source>
        <dbReference type="ARBA" id="ARBA00022540"/>
    </source>
</evidence>
<comment type="similarity">
    <text evidence="1 4">Belongs to the IF-3 family.</text>
</comment>
<dbReference type="SUPFAM" id="SSF55200">
    <property type="entry name" value="Translation initiation factor IF3, C-terminal domain"/>
    <property type="match status" value="1"/>
</dbReference>
<evidence type="ECO:0000313" key="8">
    <source>
        <dbReference type="EMBL" id="OGC44499.1"/>
    </source>
</evidence>
<dbReference type="InterPro" id="IPR019815">
    <property type="entry name" value="Translation_initiation_fac_3_C"/>
</dbReference>
<name>A0A1F4UHV0_UNCKA</name>
<keyword evidence="4" id="KW-0963">Cytoplasm</keyword>
<dbReference type="Pfam" id="PF05198">
    <property type="entry name" value="IF3_N"/>
    <property type="match status" value="1"/>
</dbReference>
<dbReference type="InterPro" id="IPR001288">
    <property type="entry name" value="Translation_initiation_fac_3"/>
</dbReference>
<organism evidence="8 9">
    <name type="scientific">candidate division WWE3 bacterium RBG_19FT_COMBO_53_11</name>
    <dbReference type="NCBI Taxonomy" id="1802613"/>
    <lineage>
        <taxon>Bacteria</taxon>
        <taxon>Katanobacteria</taxon>
    </lineage>
</organism>
<comment type="caution">
    <text evidence="8">The sequence shown here is derived from an EMBL/GenBank/DDBJ whole genome shotgun (WGS) entry which is preliminary data.</text>
</comment>
<feature type="domain" description="Translation initiation factor 3 C-terminal" evidence="6">
    <location>
        <begin position="84"/>
        <end position="167"/>
    </location>
</feature>
<evidence type="ECO:0000259" key="7">
    <source>
        <dbReference type="Pfam" id="PF05198"/>
    </source>
</evidence>
<dbReference type="EMBL" id="MEUW01000019">
    <property type="protein sequence ID" value="OGC44499.1"/>
    <property type="molecule type" value="Genomic_DNA"/>
</dbReference>
<evidence type="ECO:0000256" key="3">
    <source>
        <dbReference type="ARBA" id="ARBA00022917"/>
    </source>
</evidence>
<dbReference type="STRING" id="1802613.A2V54_01195"/>
<evidence type="ECO:0000256" key="5">
    <source>
        <dbReference type="NCBIfam" id="TIGR00168"/>
    </source>
</evidence>
<feature type="domain" description="Translation initiation factor 3 N-terminal" evidence="7">
    <location>
        <begin position="9"/>
        <end position="78"/>
    </location>
</feature>
<dbReference type="NCBIfam" id="TIGR00168">
    <property type="entry name" value="infC"/>
    <property type="match status" value="1"/>
</dbReference>
<dbReference type="Gene3D" id="3.10.20.80">
    <property type="entry name" value="Translation initiation factor 3 (IF-3), N-terminal domain"/>
    <property type="match status" value="1"/>
</dbReference>
<dbReference type="GO" id="GO:0003743">
    <property type="term" value="F:translation initiation factor activity"/>
    <property type="evidence" value="ECO:0007669"/>
    <property type="project" value="UniProtKB-UniRule"/>
</dbReference>
<dbReference type="Gene3D" id="3.30.110.10">
    <property type="entry name" value="Translation initiation factor 3 (IF-3), C-terminal domain"/>
    <property type="match status" value="1"/>
</dbReference>
<evidence type="ECO:0000256" key="4">
    <source>
        <dbReference type="HAMAP-Rule" id="MF_00080"/>
    </source>
</evidence>
<comment type="subcellular location">
    <subcellularLocation>
        <location evidence="4">Cytoplasm</location>
    </subcellularLocation>
</comment>
<sequence length="172" mass="19935">MSKKPSYRINERIRASQVRVIAEDGQQLGVMGTVEALKSAREKELDLVEVAPFAQPPVVRIVNYKRWLFEREKQKGEASEKRSELKELRFRPNIGENDLRLRARRAEDFLQAGDKVKLTVVFRGREAAHPELGLEKIRLITDMLKEFGKMEKEPARFDRGYEVMILPIKKSA</sequence>
<dbReference type="GO" id="GO:0043022">
    <property type="term" value="F:ribosome binding"/>
    <property type="evidence" value="ECO:0007669"/>
    <property type="project" value="TreeGrafter"/>
</dbReference>
<gene>
    <name evidence="4" type="primary">infC</name>
    <name evidence="8" type="ORF">A2V54_01195</name>
</gene>
<comment type="function">
    <text evidence="4">IF-3 binds to the 30S ribosomal subunit and shifts the equilibrium between 70S ribosomes and their 50S and 30S subunits in favor of the free subunits, thus enhancing the availability of 30S subunits on which protein synthesis initiation begins.</text>
</comment>
<dbReference type="GO" id="GO:0005829">
    <property type="term" value="C:cytosol"/>
    <property type="evidence" value="ECO:0007669"/>
    <property type="project" value="TreeGrafter"/>
</dbReference>